<dbReference type="Gene3D" id="2.60.120.260">
    <property type="entry name" value="Galactose-binding domain-like"/>
    <property type="match status" value="1"/>
</dbReference>
<accession>A0A1H1ZSX3</accession>
<feature type="chain" id="PRO_5009268064" description="RHS repeat-associated core domain-containing protein" evidence="2">
    <location>
        <begin position="22"/>
        <end position="2030"/>
    </location>
</feature>
<name>A0A1H1ZSX3_MUCMA</name>
<feature type="region of interest" description="Disordered" evidence="1">
    <location>
        <begin position="488"/>
        <end position="514"/>
    </location>
</feature>
<dbReference type="STRING" id="652787.SAMN05216490_3240"/>
<protein>
    <recommendedName>
        <fullName evidence="5">RHS repeat-associated core domain-containing protein</fullName>
    </recommendedName>
</protein>
<reference evidence="3 4" key="1">
    <citation type="submission" date="2016-10" db="EMBL/GenBank/DDBJ databases">
        <authorList>
            <person name="de Groot N.N."/>
        </authorList>
    </citation>
    <scope>NUCLEOTIDE SEQUENCE [LARGE SCALE GENOMIC DNA]</scope>
    <source>
        <strain evidence="3 4">MP1X4</strain>
    </source>
</reference>
<gene>
    <name evidence="3" type="ORF">SAMN05216490_3240</name>
</gene>
<dbReference type="RefSeq" id="WP_091375065.1">
    <property type="nucleotide sequence ID" value="NZ_LT629740.1"/>
</dbReference>
<organism evidence="3 4">
    <name type="scientific">Mucilaginibacter mallensis</name>
    <dbReference type="NCBI Taxonomy" id="652787"/>
    <lineage>
        <taxon>Bacteria</taxon>
        <taxon>Pseudomonadati</taxon>
        <taxon>Bacteroidota</taxon>
        <taxon>Sphingobacteriia</taxon>
        <taxon>Sphingobacteriales</taxon>
        <taxon>Sphingobacteriaceae</taxon>
        <taxon>Mucilaginibacter</taxon>
    </lineage>
</organism>
<evidence type="ECO:0000256" key="1">
    <source>
        <dbReference type="SAM" id="MobiDB-lite"/>
    </source>
</evidence>
<dbReference type="EMBL" id="LT629740">
    <property type="protein sequence ID" value="SDT36885.1"/>
    <property type="molecule type" value="Genomic_DNA"/>
</dbReference>
<evidence type="ECO:0000313" key="4">
    <source>
        <dbReference type="Proteomes" id="UP000199679"/>
    </source>
</evidence>
<dbReference type="OrthoDB" id="9814627at2"/>
<evidence type="ECO:0000313" key="3">
    <source>
        <dbReference type="EMBL" id="SDT36885.1"/>
    </source>
</evidence>
<proteinExistence type="predicted"/>
<sequence>MTGKSRFLVFLFALLANSVYAQTSGPSAPDVQKFTPNSAKELVNLFTGDLNYNISLLELDGGYPINLSYSSAVSMTEEAGPVGFGWQLNIGRINRTVRGLPDDFDGDIVTKELYQPEELTIGIGIGLDAEFLGFPLRFGPSLSTGLNFSNLRGFDISNSVGFGISRTISGTKLSAGLSLGSGTQDGSSLTPDVGLSTNDFSLHLTGKLSQIEGLKYFSLNTSNKGYTPGGQLNFPLLMAKTPFTPDIDFPISTTSGNFHFRLGGEIWGMSLGGQVYGQFTKQSLQTHVKTPQAYGYLYLQDMPDRDAIMDIGTEKESPVYQEDPNLSITYLASDVYSASAQGLSGTYRPFRTDIPLAHNENQNGNDLGGSLGGEIHGGAYMHDGIDITANITHTYSGAWQDNWLSRLPLSTQVYFKNVSETTGFSNQAELNALGGTDPVKVNFSELAGRGPANATLYNLPSKLRQEPSNTSFQYLTAREAQDAAIPFQSYSGHGKKGTTKTTINRTDGPDGVRRPHHISVIRITKDDGTVYEFGIAAYNLSQQEVTFHIPDISADSLYNKIKTDVQAHAVSNDPGDEYHYFTKTTTPGYAYAYYLTAVYSPDYVDLTGDGPTSDDLGTYTKFNYTRNTEQFKWRTPNKGAVLSPGNLADKRDDLGSYVYGVKEIWTIHSIETKHYIVEFYSSPRADGNEVKDETGGINHAGNKMQKIDEIKLYTRDNFESDNPVPVKTIHFDYSYALCPFVPTNANKTVENSGKLTLSKLYFSYQKSARGKLSKYIFHYNNEKDPAYRYNEEAIDDWGAFKPLATDKHFNNVRYPFSEQDPIAANQNAQPWLLNQVSTPEGGMMNISYEAKDYAYVQDKRAMQMFKVIGLSTNTAVTLPVPQLLYMDKDHSCQYLIVDLGPHVDENSVKNFLPAPEKVYMNFILKIGSFDPNVDANQLEQVSGYFDVASITWLNIPGHPGYAALDLGTKDINPVSLALWQKMKKNLSAFLYPSPISLKAGLTANVFSATTRIPGILANYPGFITDFKSQMTNASRGNYLDPDFGSFVRLYSPHGRKFGGGSRVKRITIDDNWNKMTDQPGNNAVYGQEYSYDKEILIDGVTKKMISSGVACYEPVGNAENPFVVPTGGFNGANTLAEDIYYYKTEPFGESFFPSPGVGYSKVTVKDILDKDVIRHSTGSETFEFYTSKDFPTITSRTVKLDQNNRSINPFDYENLYTATQGFLVELNNMNGKLKAHKAFAQNDPKSPVSSVEYFYKTQNGRLDNTVTTIDPDSGTISQSQVGLAFDFNVSTTQTLSEVRSPNLQFNFDMIPALFGIPLPFATLLPSYSQSVTEFKGITATKVIYRSGIIDHVRSVSDGQETMSNNELYDAASGNVVVTSRPNEFNDSIYTTKLPAYWFNSGMGPTAQHATVQTGNTGVNQIDLTTFKGGDELVLHDRISRKAWVLEGLPGVKTIIDEQGNPISGNYQSVSLLSSGRKNMQAFSAGEIVTKDSPLKTTLLTFTNVINASYTTYNQKWQGYFGVHPTMSVNRCSCGVDINPLGDMTFGFDRAGNIISPANASLNGPTITIEDNCKITIQLDKALPFNPIELSAKLYLRNFKSTPDTCCVTTYTGKGTYELLVQINQSHSDTVKGEFLLNSECKPTRLCKDSIIADVKLLDCIPGGNVPVNPYVLGMLGNWRADATYTYNTERTYTSGTQTNQGFYNEFSLYSTPSGGFKFGTSAKKDNWTTKSYGVVYDPYGNLLESLDLIKNPSSELYGYNFSLPVATAENANYYEIAYDGFEDYDYLGNVKFPMAECALRPHFKFDSIKNGSHLTDSVSHTGHRSLVVVKNGPVNMVRDIYTDCGYPFTQNTANDSPYKLNTCDIILPFSPVAGTKYVLSMWLNQDRAPADVDKAVGYARLYFTDAAGAPVKDTIFRAKGAVIDDWQQLSESFIVPLNAKKITLELGTDNKNVCFDDIRIQPFSSSMKTYVYDPVQRRLAATLDDQNYATFYEYDEQGQLTRVKTETEDGILTLREIQSSKPKTAQLGLP</sequence>
<keyword evidence="4" id="KW-1185">Reference proteome</keyword>
<evidence type="ECO:0000256" key="2">
    <source>
        <dbReference type="SAM" id="SignalP"/>
    </source>
</evidence>
<dbReference type="Proteomes" id="UP000199679">
    <property type="component" value="Chromosome I"/>
</dbReference>
<evidence type="ECO:0008006" key="5">
    <source>
        <dbReference type="Google" id="ProtNLM"/>
    </source>
</evidence>
<keyword evidence="2" id="KW-0732">Signal</keyword>
<feature type="signal peptide" evidence="2">
    <location>
        <begin position="1"/>
        <end position="21"/>
    </location>
</feature>